<protein>
    <submittedName>
        <fullName evidence="1">Uncharacterized protein</fullName>
    </submittedName>
</protein>
<reference evidence="1" key="2">
    <citation type="submission" date="2018-04" db="EMBL/GenBank/DDBJ databases">
        <title>OnivRS2 (Oryza nivara Reference Sequence Version 2).</title>
        <authorList>
            <person name="Zhang J."/>
            <person name="Kudrna D."/>
            <person name="Lee S."/>
            <person name="Talag J."/>
            <person name="Rajasekar S."/>
            <person name="Welchert J."/>
            <person name="Hsing Y.-I."/>
            <person name="Wing R.A."/>
        </authorList>
    </citation>
    <scope>NUCLEOTIDE SEQUENCE [LARGE SCALE GENOMIC DNA]</scope>
    <source>
        <strain evidence="1">SL10</strain>
    </source>
</reference>
<accession>A0A0E0I607</accession>
<dbReference type="Gramene" id="ONIVA07G26920.2">
    <property type="protein sequence ID" value="ONIVA07G26920.2"/>
    <property type="gene ID" value="ONIVA07G26920"/>
</dbReference>
<dbReference type="AlphaFoldDB" id="A0A0E0I607"/>
<keyword evidence="2" id="KW-1185">Reference proteome</keyword>
<evidence type="ECO:0000313" key="2">
    <source>
        <dbReference type="Proteomes" id="UP000006591"/>
    </source>
</evidence>
<proteinExistence type="predicted"/>
<reference evidence="1" key="1">
    <citation type="submission" date="2015-04" db="UniProtKB">
        <authorList>
            <consortium name="EnsemblPlants"/>
        </authorList>
    </citation>
    <scope>IDENTIFICATION</scope>
    <source>
        <strain evidence="1">SL10</strain>
    </source>
</reference>
<sequence length="145" mass="15858">MELCVQAVDWTRHSRPAGDEEVEHNSKEEVSMAYFSRLPAGCPCRGQLLTMDHRLEENASGGEVAPELALLGAGQVACAYQDPLAVGGRFHMSTKLRWYMGCASLWAALAMKQRQRHAGCRDLPAELAAKLMVLGIIDSITIFGI</sequence>
<dbReference type="EnsemblPlants" id="ONIVA07G26920.2">
    <property type="protein sequence ID" value="ONIVA07G26920.2"/>
    <property type="gene ID" value="ONIVA07G26920"/>
</dbReference>
<dbReference type="Proteomes" id="UP000006591">
    <property type="component" value="Chromosome 7"/>
</dbReference>
<name>A0A0E0I607_ORYNI</name>
<evidence type="ECO:0000313" key="1">
    <source>
        <dbReference type="EnsemblPlants" id="ONIVA07G26920.2"/>
    </source>
</evidence>
<organism evidence="1">
    <name type="scientific">Oryza nivara</name>
    <name type="common">Indian wild rice</name>
    <name type="synonym">Oryza sativa f. spontanea</name>
    <dbReference type="NCBI Taxonomy" id="4536"/>
    <lineage>
        <taxon>Eukaryota</taxon>
        <taxon>Viridiplantae</taxon>
        <taxon>Streptophyta</taxon>
        <taxon>Embryophyta</taxon>
        <taxon>Tracheophyta</taxon>
        <taxon>Spermatophyta</taxon>
        <taxon>Magnoliopsida</taxon>
        <taxon>Liliopsida</taxon>
        <taxon>Poales</taxon>
        <taxon>Poaceae</taxon>
        <taxon>BOP clade</taxon>
        <taxon>Oryzoideae</taxon>
        <taxon>Oryzeae</taxon>
        <taxon>Oryzinae</taxon>
        <taxon>Oryza</taxon>
    </lineage>
</organism>
<dbReference type="STRING" id="4536.A0A0E0I607"/>